<dbReference type="Pfam" id="PF07699">
    <property type="entry name" value="Ephrin_rec_like"/>
    <property type="match status" value="1"/>
</dbReference>
<organism evidence="4 5">
    <name type="scientific">Symbiodinium microadriaticum</name>
    <name type="common">Dinoflagellate</name>
    <name type="synonym">Zooxanthella microadriatica</name>
    <dbReference type="NCBI Taxonomy" id="2951"/>
    <lineage>
        <taxon>Eukaryota</taxon>
        <taxon>Sar</taxon>
        <taxon>Alveolata</taxon>
        <taxon>Dinophyceae</taxon>
        <taxon>Suessiales</taxon>
        <taxon>Symbiodiniaceae</taxon>
        <taxon>Symbiodinium</taxon>
    </lineage>
</organism>
<feature type="transmembrane region" description="Helical" evidence="2">
    <location>
        <begin position="1750"/>
        <end position="1770"/>
    </location>
</feature>
<dbReference type="SMART" id="SM01411">
    <property type="entry name" value="Ephrin_rec_like"/>
    <property type="match status" value="1"/>
</dbReference>
<sequence>MLSLIQRSRRIQFLAMPPHWTVRKEQMPKLLSRPQQSWGPRVGLGGRLRAPTLQQLSQIPKDINPRGYSKWPLDRFVKAAHEGDLELLGKMLDREDPINGYHHDFNEHHKPDGFNALHAAATAGQLEEGLDPEQEKRSLAVEAGAKAAYSKFVKGLPGKEDRLFYGDLVFGVNFGTDTRGRPIQKKAKPAAEAAKAAAEEAQEEAARLANTGREEEKLTPPAQSLQETLGSVTPPQDPPEMLGGAAGEDLPVEGLRAVSQSSAPTYMGSSLNEGARTMSWMSQLALPGPGHSRPVLERPRPLAHFAVEAPCGPTATSGGASGSRAPQGGRRLPKLSIAAAAGAGFAVRARRQLARHATSGSTEDRSEAAEEPEGPQMWDHDEEWDEAPGSVPEGQFVGDQQFDFEDDEEWGEDEEIPPMRFREGVEGEEAADMPYFDDDDDDEEWDEEQYRMSGFDGAQGESPGIRDVDDISGSVFDGMDDPAPDSRSSEIPSYEAAPAAGVSEAAEEPEGPQMWDHDEEWDEAPGSVPEGQFVGDQQFDFEDDEEWGEDEEIPPMRFREGVEGEEAADMPYFDDDDDDEEWDEEQYRMSGFDGAQGESPGIRDVDDISGSVFDGMDDPAPDSRSSEIPSYELPAAFRAMCLSAVLAVLQLQAILLHAERGQVSIPDWDEPGHARKGRTGRSSVLAPDAEEPRSFLEDVEVKQCSTSETSALREWLRNLGVAEYVYRSDDHCTWDGIKCFKRPLRSRCFVESINMASSSNFENRNSPVSYGLRGHLGPVPVKSVRGISLYGSEHLSGDLASFADLGQLKFLSLRDTNITGDLRSLQNLTSLGKLHLGNLAVGGSLENLAKMTKLSLLVIQDTQVSGNLWCLRHLSNMIHLFVQNSMVTGTLSAMKGMRNLRYLQIQHTKVDGNLASLHNLSKMIMLTMSGTNVSGDLSHLKRMTRLKYLNAFGARLSGSIDSLQVMPKLTKLDLSENSDIIGDISSLTGLDDLTEIRLGFTSVHGHLSTERWGYHLRHLTILDLTATRSEFLLGIDDSSELNFLRRVLDDDKGARFILPSLRTLQVSGCPLNTDMSHFRTTLKFFPSLRTIVAANCGLHGAVSGGFGPLEPAWMYLDLSDNRFDTIDVPELPMFFSIAHNRARNQGLILDENLISNALQKGSSLDFTGVDFVNSRAEPKQLLARGVFKTKPHVSTFNQSDGYACRELTSSARLKVDPGLLLPEELCGCLPGWEGHGVQCRKCRKGYYNPAFNVSSCVPCPAESSTKETGASSIDSCLCREGRIFNLSGAPRCLCEAHTALYKGICAACDELFLDCPQAGARSETARPKIGYARLRRGADVYRCLDHASVGCNATDSQSDLGCAEGYEGPLCTACAESYRSSAGRCLRCTSAAEGLRWHIQVGAAILAVIVVGAFLLFVRKQSLAPRTPVSQDATMPGRIPTASQAVRPLLLAQGPVLLQLGQLWAVLVALSGTSANAESDTQGSGLWEQEYVQWLQLTASGLKDAISLDCAYGRMSRTICALVAPCVLPLLLILCMLAEAMQRGRGVKLALQALSLLFIGGASSWAKLIHCQRVDGDGTFLPEADAFKSQLPHLSCSETSGEAFLAYAVGVGCAVAYGILIPTFLLYLILKQHLLLSPSRRYVSFADRQGDKTIVRVVAMGPQADEADAGASEKERYQGIFAGANEIFFKYAACEQVWVEVALKTVAVALVAAASTYQNVFMTVGLTLGTATVFVTLQPYRQRQVNDLQCCCFLCLTVAATGFACSWKWLSRASLAVPLLLAAVQTLRPGCDQRQDAIDIETKGDKSVDLDESESEAEVASPTRAAATGGARLCEGCILGGSFHDHRCSEKEPRHSPSSKGYPRGKGKSFVRKAYIAQDEALAYPEEEGHDDDDNQDACEETSYPALGDEDGYGYDAYSYPAAEKEEEEDESYEDFEEVPDVSLTDCRSLADHPNSDAPARVQDKRLQIELSALRQSIFTEDGNRTCEVYPGGGDRVGWIDTATQAADCFTKSVKPDFIIRSIESGVCKVNGPEALALRLFKAATRQWPALQKGEVIQLSVTTVSFL</sequence>
<dbReference type="PANTHER" id="PTHR48057">
    <property type="entry name" value="LEUCINE-RICH REPEAT SERINE/THREONINE-PROTEIN KINASE 1"/>
    <property type="match status" value="1"/>
</dbReference>
<feature type="transmembrane region" description="Helical" evidence="2">
    <location>
        <begin position="1397"/>
        <end position="1418"/>
    </location>
</feature>
<evidence type="ECO:0000256" key="2">
    <source>
        <dbReference type="SAM" id="Phobius"/>
    </source>
</evidence>
<keyword evidence="2" id="KW-1133">Transmembrane helix</keyword>
<feature type="domain" description="Tyrosine-protein kinase ephrin type A/B receptor-like" evidence="3">
    <location>
        <begin position="1237"/>
        <end position="1276"/>
    </location>
</feature>
<feature type="compositionally biased region" description="Polar residues" evidence="1">
    <location>
        <begin position="221"/>
        <end position="234"/>
    </location>
</feature>
<dbReference type="Gene3D" id="3.80.10.10">
    <property type="entry name" value="Ribonuclease Inhibitor"/>
    <property type="match status" value="2"/>
</dbReference>
<feature type="region of interest" description="Disordered" evidence="1">
    <location>
        <begin position="352"/>
        <end position="583"/>
    </location>
</feature>
<keyword evidence="2" id="KW-0812">Transmembrane</keyword>
<dbReference type="EMBL" id="LSRX01000247">
    <property type="protein sequence ID" value="OLQ03079.1"/>
    <property type="molecule type" value="Genomic_DNA"/>
</dbReference>
<evidence type="ECO:0000256" key="1">
    <source>
        <dbReference type="SAM" id="MobiDB-lite"/>
    </source>
</evidence>
<gene>
    <name evidence="4" type="primary">ESAG8</name>
    <name evidence="4" type="ORF">AK812_SmicGene14013</name>
</gene>
<name>A0A1Q9E6N3_SYMMI</name>
<accession>A0A1Q9E6N3</accession>
<dbReference type="InterPro" id="IPR052595">
    <property type="entry name" value="LRRC69/RLP"/>
</dbReference>
<evidence type="ECO:0000313" key="5">
    <source>
        <dbReference type="Proteomes" id="UP000186817"/>
    </source>
</evidence>
<dbReference type="SUPFAM" id="SSF52058">
    <property type="entry name" value="L domain-like"/>
    <property type="match status" value="1"/>
</dbReference>
<dbReference type="InterPro" id="IPR032675">
    <property type="entry name" value="LRR_dom_sf"/>
</dbReference>
<feature type="transmembrane region" description="Helical" evidence="2">
    <location>
        <begin position="1697"/>
        <end position="1714"/>
    </location>
</feature>
<evidence type="ECO:0000259" key="3">
    <source>
        <dbReference type="Pfam" id="PF07699"/>
    </source>
</evidence>
<protein>
    <submittedName>
        <fullName evidence="4">Putative adenylate cyclase regulatory protein</fullName>
    </submittedName>
</protein>
<feature type="transmembrane region" description="Helical" evidence="2">
    <location>
        <begin position="1515"/>
        <end position="1537"/>
    </location>
</feature>
<feature type="region of interest" description="Disordered" evidence="1">
    <location>
        <begin position="1802"/>
        <end position="1822"/>
    </location>
</feature>
<dbReference type="Proteomes" id="UP000186817">
    <property type="component" value="Unassembled WGS sequence"/>
</dbReference>
<evidence type="ECO:0000313" key="4">
    <source>
        <dbReference type="EMBL" id="OLQ03079.1"/>
    </source>
</evidence>
<feature type="compositionally biased region" description="Acidic residues" evidence="1">
    <location>
        <begin position="402"/>
        <end position="416"/>
    </location>
</feature>
<feature type="compositionally biased region" description="Acidic residues" evidence="1">
    <location>
        <begin position="1886"/>
        <end position="1900"/>
    </location>
</feature>
<feature type="transmembrane region" description="Helical" evidence="2">
    <location>
        <begin position="1720"/>
        <end position="1738"/>
    </location>
</feature>
<feature type="transmembrane region" description="Helical" evidence="2">
    <location>
        <begin position="1604"/>
        <end position="1630"/>
    </location>
</feature>
<keyword evidence="5" id="KW-1185">Reference proteome</keyword>
<feature type="region of interest" description="Disordered" evidence="1">
    <location>
        <begin position="197"/>
        <end position="247"/>
    </location>
</feature>
<keyword evidence="2" id="KW-0472">Membrane</keyword>
<reference evidence="4 5" key="1">
    <citation type="submission" date="2016-02" db="EMBL/GenBank/DDBJ databases">
        <title>Genome analysis of coral dinoflagellate symbionts highlights evolutionary adaptations to a symbiotic lifestyle.</title>
        <authorList>
            <person name="Aranda M."/>
            <person name="Li Y."/>
            <person name="Liew Y.J."/>
            <person name="Baumgarten S."/>
            <person name="Simakov O."/>
            <person name="Wilson M."/>
            <person name="Piel J."/>
            <person name="Ashoor H."/>
            <person name="Bougouffa S."/>
            <person name="Bajic V.B."/>
            <person name="Ryu T."/>
            <person name="Ravasi T."/>
            <person name="Bayer T."/>
            <person name="Micklem G."/>
            <person name="Kim H."/>
            <person name="Bhak J."/>
            <person name="Lajeunesse T.C."/>
            <person name="Voolstra C.R."/>
        </authorList>
    </citation>
    <scope>NUCLEOTIDE SEQUENCE [LARGE SCALE GENOMIC DNA]</scope>
    <source>
        <strain evidence="4 5">CCMP2467</strain>
    </source>
</reference>
<comment type="caution">
    <text evidence="4">The sequence shown here is derived from an EMBL/GenBank/DDBJ whole genome shotgun (WGS) entry which is preliminary data.</text>
</comment>
<proteinExistence type="predicted"/>
<dbReference type="OrthoDB" id="442450at2759"/>
<feature type="compositionally biased region" description="Acidic residues" evidence="1">
    <location>
        <begin position="563"/>
        <end position="583"/>
    </location>
</feature>
<dbReference type="Gene3D" id="2.10.50.10">
    <property type="entry name" value="Tumor Necrosis Factor Receptor, subunit A, domain 2"/>
    <property type="match status" value="1"/>
</dbReference>
<feature type="compositionally biased region" description="Acidic residues" evidence="1">
    <location>
        <begin position="426"/>
        <end position="447"/>
    </location>
</feature>
<feature type="region of interest" description="Disordered" evidence="1">
    <location>
        <begin position="1886"/>
        <end position="1917"/>
    </location>
</feature>
<feature type="region of interest" description="Disordered" evidence="1">
    <location>
        <begin position="665"/>
        <end position="689"/>
    </location>
</feature>
<feature type="region of interest" description="Disordered" evidence="1">
    <location>
        <begin position="1848"/>
        <end position="1867"/>
    </location>
</feature>
<feature type="compositionally biased region" description="Low complexity" evidence="1">
    <location>
        <begin position="495"/>
        <end position="504"/>
    </location>
</feature>
<feature type="compositionally biased region" description="Acidic residues" evidence="1">
    <location>
        <begin position="539"/>
        <end position="553"/>
    </location>
</feature>
<dbReference type="InterPro" id="IPR011641">
    <property type="entry name" value="Tyr-kin_ephrin_A/B_rcpt-like"/>
</dbReference>